<evidence type="ECO:0000313" key="3">
    <source>
        <dbReference type="EMBL" id="NYG59101.1"/>
    </source>
</evidence>
<reference evidence="3 4" key="1">
    <citation type="submission" date="2020-07" db="EMBL/GenBank/DDBJ databases">
        <title>Sequencing the genomes of 1000 actinobacteria strains.</title>
        <authorList>
            <person name="Klenk H.-P."/>
        </authorList>
    </citation>
    <scope>NUCLEOTIDE SEQUENCE [LARGE SCALE GENOMIC DNA]</scope>
    <source>
        <strain evidence="3 4">DSM 23819</strain>
    </source>
</reference>
<evidence type="ECO:0000259" key="2">
    <source>
        <dbReference type="Pfam" id="PF01882"/>
    </source>
</evidence>
<feature type="domain" description="DUF58" evidence="2">
    <location>
        <begin position="226"/>
        <end position="293"/>
    </location>
</feature>
<dbReference type="PANTHER" id="PTHR34351">
    <property type="entry name" value="SLR1927 PROTEIN-RELATED"/>
    <property type="match status" value="1"/>
</dbReference>
<dbReference type="RefSeq" id="WP_179502189.1">
    <property type="nucleotide sequence ID" value="NZ_JACCAA010000001.1"/>
</dbReference>
<organism evidence="3 4">
    <name type="scientific">Nocardioides daedukensis</name>
    <dbReference type="NCBI Taxonomy" id="634462"/>
    <lineage>
        <taxon>Bacteria</taxon>
        <taxon>Bacillati</taxon>
        <taxon>Actinomycetota</taxon>
        <taxon>Actinomycetes</taxon>
        <taxon>Propionibacteriales</taxon>
        <taxon>Nocardioidaceae</taxon>
        <taxon>Nocardioides</taxon>
    </lineage>
</organism>
<keyword evidence="1" id="KW-1133">Transmembrane helix</keyword>
<keyword evidence="4" id="KW-1185">Reference proteome</keyword>
<accession>A0A7Y9S0W1</accession>
<keyword evidence="1" id="KW-0812">Transmembrane</keyword>
<name>A0A7Y9S0W1_9ACTN</name>
<gene>
    <name evidence="3" type="ORF">BJ980_002024</name>
</gene>
<dbReference type="InterPro" id="IPR002881">
    <property type="entry name" value="DUF58"/>
</dbReference>
<feature type="transmembrane region" description="Helical" evidence="1">
    <location>
        <begin position="37"/>
        <end position="57"/>
    </location>
</feature>
<feature type="transmembrane region" description="Helical" evidence="1">
    <location>
        <begin position="64"/>
        <end position="84"/>
    </location>
</feature>
<keyword evidence="1" id="KW-0472">Membrane</keyword>
<dbReference type="Pfam" id="PF01882">
    <property type="entry name" value="DUF58"/>
    <property type="match status" value="1"/>
</dbReference>
<dbReference type="EMBL" id="JACCAA010000001">
    <property type="protein sequence ID" value="NYG59101.1"/>
    <property type="molecule type" value="Genomic_DNA"/>
</dbReference>
<dbReference type="AlphaFoldDB" id="A0A7Y9S0W1"/>
<sequence length="414" mass="45276">MSIAQSARASILDRIPRPDLAPARARVAGVTGRANEWVAPAGWVAIVAAVLGIVLGFSQGWTELRVLGLVCLVLLLLALVWVLGRTSYEVDFDLHRQRVVAGETASGRVVIRNRGRRALFPTRIELNVGKGRAHFMLPSLARDEEHEQLFDVPTRRRGVITIGPVASVRSDPLGLLRRTQRWADSVELHVHPVTVPLANDSTGFIRDIEGVTTQELSSSDVSFHALREYQPGDDRRAIHWRTTARVGRLMVRQFEETRRAHLLVVLPTHLDDHADEADFESAISVAASLGRHAFSLERQVSIYTSSGLLVSSTGPLMLDRLAELEPASHQMTLRDLAARAIGAVPHASVVALLAGARCDLRDLRGADKALPPSVSSFAVRCDAGSPLAHRRIGDLTVLDVPDVRALPRAVRSLR</sequence>
<proteinExistence type="predicted"/>
<protein>
    <submittedName>
        <fullName evidence="3">Uncharacterized protein (DUF58 family)</fullName>
    </submittedName>
</protein>
<comment type="caution">
    <text evidence="3">The sequence shown here is derived from an EMBL/GenBank/DDBJ whole genome shotgun (WGS) entry which is preliminary data.</text>
</comment>
<dbReference type="Proteomes" id="UP000540656">
    <property type="component" value="Unassembled WGS sequence"/>
</dbReference>
<evidence type="ECO:0000313" key="4">
    <source>
        <dbReference type="Proteomes" id="UP000540656"/>
    </source>
</evidence>
<evidence type="ECO:0000256" key="1">
    <source>
        <dbReference type="SAM" id="Phobius"/>
    </source>
</evidence>